<feature type="compositionally biased region" description="Low complexity" evidence="1">
    <location>
        <begin position="155"/>
        <end position="174"/>
    </location>
</feature>
<feature type="region of interest" description="Disordered" evidence="1">
    <location>
        <begin position="1"/>
        <end position="29"/>
    </location>
</feature>
<protein>
    <submittedName>
        <fullName evidence="2">Uncharacterized protein</fullName>
    </submittedName>
</protein>
<gene>
    <name evidence="2" type="ORF">MRATA1EN1_LOCUS14688</name>
</gene>
<dbReference type="Proteomes" id="UP001176941">
    <property type="component" value="Chromosome 25"/>
</dbReference>
<accession>A0ABN8YYL8</accession>
<proteinExistence type="predicted"/>
<dbReference type="EMBL" id="OX459961">
    <property type="protein sequence ID" value="CAI9165726.1"/>
    <property type="molecule type" value="Genomic_DNA"/>
</dbReference>
<evidence type="ECO:0000313" key="3">
    <source>
        <dbReference type="Proteomes" id="UP001176941"/>
    </source>
</evidence>
<evidence type="ECO:0000313" key="2">
    <source>
        <dbReference type="EMBL" id="CAI9165726.1"/>
    </source>
</evidence>
<reference evidence="2" key="1">
    <citation type="submission" date="2023-04" db="EMBL/GenBank/DDBJ databases">
        <authorList>
            <consortium name="ELIXIR-Norway"/>
        </authorList>
    </citation>
    <scope>NUCLEOTIDE SEQUENCE [LARGE SCALE GENOMIC DNA]</scope>
</reference>
<keyword evidence="3" id="KW-1185">Reference proteome</keyword>
<evidence type="ECO:0000256" key="1">
    <source>
        <dbReference type="SAM" id="MobiDB-lite"/>
    </source>
</evidence>
<sequence length="210" mass="21730">MVSAACAPTPPRSQRQSQWGMEPSGQCSPVVPRGVRSAVGWGIWGGREVQALVPPLSLAWSPLSQAARAPWVSQRAQVRVAGMPQPELRCCRGSPISGLRSLHGPRTARGPESPPAVDPEVFNPVWAPLHPLVQCPVRRRRSGAQNLEQHSQAFAESMSEQGASGEGAASSEEGAWGGAPVAGSTSPRAGPRAEREAGGCGTGGAARGPG</sequence>
<feature type="region of interest" description="Disordered" evidence="1">
    <location>
        <begin position="155"/>
        <end position="210"/>
    </location>
</feature>
<feature type="compositionally biased region" description="Gly residues" evidence="1">
    <location>
        <begin position="198"/>
        <end position="210"/>
    </location>
</feature>
<name>A0ABN8YYL8_RANTA</name>
<organism evidence="2 3">
    <name type="scientific">Rangifer tarandus platyrhynchus</name>
    <name type="common">Svalbard reindeer</name>
    <dbReference type="NCBI Taxonomy" id="3082113"/>
    <lineage>
        <taxon>Eukaryota</taxon>
        <taxon>Metazoa</taxon>
        <taxon>Chordata</taxon>
        <taxon>Craniata</taxon>
        <taxon>Vertebrata</taxon>
        <taxon>Euteleostomi</taxon>
        <taxon>Mammalia</taxon>
        <taxon>Eutheria</taxon>
        <taxon>Laurasiatheria</taxon>
        <taxon>Artiodactyla</taxon>
        <taxon>Ruminantia</taxon>
        <taxon>Pecora</taxon>
        <taxon>Cervidae</taxon>
        <taxon>Odocoileinae</taxon>
        <taxon>Rangifer</taxon>
    </lineage>
</organism>